<protein>
    <submittedName>
        <fullName evidence="1">Uncharacterized protein</fullName>
    </submittedName>
</protein>
<sequence>MHYLEKRWRLRHQRTIVLHAGLPKTGTTYIQNELFALRKVLRQDHQVLMPSISPNLTDALCSMFHDDPMLHITNKIQGKSNEDLRDQIGAYFANIEGELDRHEWNMLILSAEGVYNLGESEMRRLQVWGRQFGLRWKIVFGVRNGPDWVRSVIQEMVKGGDTLNRLYDDLPIPLYRERIGTAIKLFGRSSVTVYSYEDAAAYPQGILSHFLSVLGLQIPVGEQQGSQQQNKCMSHEALTLLSRINAMRPLLTAGSILPARRNGREALNLLGVRGRPFRLPPGIRRRVIAAVAEQEQWLEDNFGISYQYPATCRVSYGSSGSKSRGDGAKMARKGGSAVRAALPSSQGGYAESHGAALELSSEALDDLAVLICDLVNGRPR</sequence>
<organism evidence="1 2">
    <name type="scientific">Novosphingobium chloroacetimidivorans</name>
    <dbReference type="NCBI Taxonomy" id="1428314"/>
    <lineage>
        <taxon>Bacteria</taxon>
        <taxon>Pseudomonadati</taxon>
        <taxon>Pseudomonadota</taxon>
        <taxon>Alphaproteobacteria</taxon>
        <taxon>Sphingomonadales</taxon>
        <taxon>Sphingomonadaceae</taxon>
        <taxon>Novosphingobium</taxon>
    </lineage>
</organism>
<dbReference type="AlphaFoldDB" id="A0A7W7KDU9"/>
<dbReference type="Proteomes" id="UP000555448">
    <property type="component" value="Unassembled WGS sequence"/>
</dbReference>
<proteinExistence type="predicted"/>
<keyword evidence="2" id="KW-1185">Reference proteome</keyword>
<gene>
    <name evidence="1" type="ORF">HNO88_003925</name>
</gene>
<comment type="caution">
    <text evidence="1">The sequence shown here is derived from an EMBL/GenBank/DDBJ whole genome shotgun (WGS) entry which is preliminary data.</text>
</comment>
<accession>A0A7W7KDU9</accession>
<name>A0A7W7KDU9_9SPHN</name>
<dbReference type="SUPFAM" id="SSF52540">
    <property type="entry name" value="P-loop containing nucleoside triphosphate hydrolases"/>
    <property type="match status" value="1"/>
</dbReference>
<reference evidence="1 2" key="1">
    <citation type="submission" date="2020-08" db="EMBL/GenBank/DDBJ databases">
        <title>Functional genomics of gut bacteria from endangered species of beetles.</title>
        <authorList>
            <person name="Carlos-Shanley C."/>
        </authorList>
    </citation>
    <scope>NUCLEOTIDE SEQUENCE [LARGE SCALE GENOMIC DNA]</scope>
    <source>
        <strain evidence="1 2">S00245</strain>
    </source>
</reference>
<evidence type="ECO:0000313" key="2">
    <source>
        <dbReference type="Proteomes" id="UP000555448"/>
    </source>
</evidence>
<dbReference type="InterPro" id="IPR027417">
    <property type="entry name" value="P-loop_NTPase"/>
</dbReference>
<dbReference type="RefSeq" id="WP_184249654.1">
    <property type="nucleotide sequence ID" value="NZ_JACHLR010000025.1"/>
</dbReference>
<evidence type="ECO:0000313" key="1">
    <source>
        <dbReference type="EMBL" id="MBB4860581.1"/>
    </source>
</evidence>
<dbReference type="EMBL" id="JACHLR010000025">
    <property type="protein sequence ID" value="MBB4860581.1"/>
    <property type="molecule type" value="Genomic_DNA"/>
</dbReference>
<dbReference type="Gene3D" id="3.40.50.300">
    <property type="entry name" value="P-loop containing nucleotide triphosphate hydrolases"/>
    <property type="match status" value="1"/>
</dbReference>